<feature type="transmembrane region" description="Helical" evidence="1">
    <location>
        <begin position="21"/>
        <end position="38"/>
    </location>
</feature>
<dbReference type="EMBL" id="JAMPKK010000023">
    <property type="protein sequence ID" value="MEP0865214.1"/>
    <property type="molecule type" value="Genomic_DNA"/>
</dbReference>
<evidence type="ECO:0000256" key="1">
    <source>
        <dbReference type="SAM" id="Phobius"/>
    </source>
</evidence>
<keyword evidence="1" id="KW-0472">Membrane</keyword>
<evidence type="ECO:0000313" key="3">
    <source>
        <dbReference type="Proteomes" id="UP001442494"/>
    </source>
</evidence>
<evidence type="ECO:0000313" key="2">
    <source>
        <dbReference type="EMBL" id="MEP0865214.1"/>
    </source>
</evidence>
<comment type="caution">
    <text evidence="2">The sequence shown here is derived from an EMBL/GenBank/DDBJ whole genome shotgun (WGS) entry which is preliminary data.</text>
</comment>
<proteinExistence type="predicted"/>
<protein>
    <submittedName>
        <fullName evidence="2">Uncharacterized protein</fullName>
    </submittedName>
</protein>
<accession>A0ABV0JNY6</accession>
<organism evidence="2 3">
    <name type="scientific">Funiculus sociatus GB2-A5</name>
    <dbReference type="NCBI Taxonomy" id="2933946"/>
    <lineage>
        <taxon>Bacteria</taxon>
        <taxon>Bacillati</taxon>
        <taxon>Cyanobacteriota</taxon>
        <taxon>Cyanophyceae</taxon>
        <taxon>Coleofasciculales</taxon>
        <taxon>Coleofasciculaceae</taxon>
        <taxon>Funiculus</taxon>
    </lineage>
</organism>
<name>A0ABV0JNY6_9CYAN</name>
<feature type="transmembrane region" description="Helical" evidence="1">
    <location>
        <begin position="75"/>
        <end position="94"/>
    </location>
</feature>
<sequence>MRIWQSWWRALVFSSQYSPPRFIELIMLTVATVLIMTWEINQEWPYLVLGLSYMVGAAASILVREALTPSHHPRVSQVMAVLMLIVSFYCFADLTHHL</sequence>
<reference evidence="2 3" key="1">
    <citation type="submission" date="2022-04" db="EMBL/GenBank/DDBJ databases">
        <title>Positive selection, recombination, and allopatry shape intraspecific diversity of widespread and dominant cyanobacteria.</title>
        <authorList>
            <person name="Wei J."/>
            <person name="Shu W."/>
            <person name="Hu C."/>
        </authorList>
    </citation>
    <scope>NUCLEOTIDE SEQUENCE [LARGE SCALE GENOMIC DNA]</scope>
    <source>
        <strain evidence="2 3">GB2-A5</strain>
    </source>
</reference>
<dbReference type="RefSeq" id="WP_190425093.1">
    <property type="nucleotide sequence ID" value="NZ_JAMPKK010000023.1"/>
</dbReference>
<keyword evidence="1" id="KW-1133">Transmembrane helix</keyword>
<dbReference type="Proteomes" id="UP001442494">
    <property type="component" value="Unassembled WGS sequence"/>
</dbReference>
<feature type="transmembrane region" description="Helical" evidence="1">
    <location>
        <begin position="44"/>
        <end position="63"/>
    </location>
</feature>
<keyword evidence="3" id="KW-1185">Reference proteome</keyword>
<keyword evidence="1" id="KW-0812">Transmembrane</keyword>
<gene>
    <name evidence="2" type="ORF">NDI37_12130</name>
</gene>